<dbReference type="EMBL" id="JBAHYK010000293">
    <property type="protein sequence ID" value="KAL0575566.1"/>
    <property type="molecule type" value="Genomic_DNA"/>
</dbReference>
<feature type="region of interest" description="Disordered" evidence="8">
    <location>
        <begin position="294"/>
        <end position="463"/>
    </location>
</feature>
<evidence type="ECO:0000259" key="10">
    <source>
        <dbReference type="PROSITE" id="PS51741"/>
    </source>
</evidence>
<dbReference type="InterPro" id="IPR036028">
    <property type="entry name" value="SH3-like_dom_sf"/>
</dbReference>
<dbReference type="InterPro" id="IPR027267">
    <property type="entry name" value="AH/BAR_dom_sf"/>
</dbReference>
<dbReference type="Pfam" id="PF00611">
    <property type="entry name" value="FCH"/>
    <property type="match status" value="1"/>
</dbReference>
<evidence type="ECO:0000313" key="12">
    <source>
        <dbReference type="Proteomes" id="UP001465976"/>
    </source>
</evidence>
<gene>
    <name evidence="11" type="primary">HOF1_1</name>
    <name evidence="11" type="ORF">V5O48_006410</name>
</gene>
<keyword evidence="4" id="KW-0597">Phosphoprotein</keyword>
<evidence type="ECO:0000256" key="1">
    <source>
        <dbReference type="ARBA" id="ARBA00004245"/>
    </source>
</evidence>
<comment type="caution">
    <text evidence="11">The sequence shown here is derived from an EMBL/GenBank/DDBJ whole genome shotgun (WGS) entry which is preliminary data.</text>
</comment>
<dbReference type="PRINTS" id="PR00499">
    <property type="entry name" value="P67PHOX"/>
</dbReference>
<keyword evidence="12" id="KW-1185">Reference proteome</keyword>
<evidence type="ECO:0000256" key="4">
    <source>
        <dbReference type="ARBA" id="ARBA00022553"/>
    </source>
</evidence>
<reference evidence="11 12" key="1">
    <citation type="submission" date="2024-02" db="EMBL/GenBank/DDBJ databases">
        <title>A draft genome for the cacao thread blight pathogen Marasmius crinis-equi.</title>
        <authorList>
            <person name="Cohen S.P."/>
            <person name="Baruah I.K."/>
            <person name="Amoako-Attah I."/>
            <person name="Bukari Y."/>
            <person name="Meinhardt L.W."/>
            <person name="Bailey B.A."/>
        </authorList>
    </citation>
    <scope>NUCLEOTIDE SEQUENCE [LARGE SCALE GENOMIC DNA]</scope>
    <source>
        <strain evidence="11 12">GH-76</strain>
    </source>
</reference>
<dbReference type="Pfam" id="PF00018">
    <property type="entry name" value="SH3_1"/>
    <property type="match status" value="1"/>
</dbReference>
<evidence type="ECO:0000256" key="2">
    <source>
        <dbReference type="ARBA" id="ARBA00022443"/>
    </source>
</evidence>
<dbReference type="PROSITE" id="PS50002">
    <property type="entry name" value="SH3"/>
    <property type="match status" value="1"/>
</dbReference>
<evidence type="ECO:0000313" key="11">
    <source>
        <dbReference type="EMBL" id="KAL0575566.1"/>
    </source>
</evidence>
<dbReference type="SUPFAM" id="SSF50044">
    <property type="entry name" value="SH3-domain"/>
    <property type="match status" value="1"/>
</dbReference>
<organism evidence="11 12">
    <name type="scientific">Marasmius crinis-equi</name>
    <dbReference type="NCBI Taxonomy" id="585013"/>
    <lineage>
        <taxon>Eukaryota</taxon>
        <taxon>Fungi</taxon>
        <taxon>Dikarya</taxon>
        <taxon>Basidiomycota</taxon>
        <taxon>Agaricomycotina</taxon>
        <taxon>Agaricomycetes</taxon>
        <taxon>Agaricomycetidae</taxon>
        <taxon>Agaricales</taxon>
        <taxon>Marasmiineae</taxon>
        <taxon>Marasmiaceae</taxon>
        <taxon>Marasmius</taxon>
    </lineage>
</organism>
<evidence type="ECO:0000256" key="3">
    <source>
        <dbReference type="ARBA" id="ARBA00022490"/>
    </source>
</evidence>
<keyword evidence="7" id="KW-0175">Coiled coil</keyword>
<keyword evidence="5" id="KW-0206">Cytoskeleton</keyword>
<evidence type="ECO:0000256" key="7">
    <source>
        <dbReference type="PROSITE-ProRule" id="PRU01077"/>
    </source>
</evidence>
<proteinExistence type="predicted"/>
<evidence type="ECO:0000256" key="6">
    <source>
        <dbReference type="PROSITE-ProRule" id="PRU00192"/>
    </source>
</evidence>
<dbReference type="InterPro" id="IPR001452">
    <property type="entry name" value="SH3_domain"/>
</dbReference>
<feature type="compositionally biased region" description="Pro residues" evidence="8">
    <location>
        <begin position="362"/>
        <end position="424"/>
    </location>
</feature>
<feature type="domain" description="F-BAR" evidence="10">
    <location>
        <begin position="32"/>
        <end position="284"/>
    </location>
</feature>
<dbReference type="InterPro" id="IPR001060">
    <property type="entry name" value="FCH_dom"/>
</dbReference>
<dbReference type="PROSITE" id="PS51741">
    <property type="entry name" value="F_BAR"/>
    <property type="match status" value="1"/>
</dbReference>
<dbReference type="SMART" id="SM00326">
    <property type="entry name" value="SH3"/>
    <property type="match status" value="1"/>
</dbReference>
<dbReference type="Proteomes" id="UP001465976">
    <property type="component" value="Unassembled WGS sequence"/>
</dbReference>
<keyword evidence="2 6" id="KW-0728">SH3 domain</keyword>
<evidence type="ECO:0000259" key="9">
    <source>
        <dbReference type="PROSITE" id="PS50002"/>
    </source>
</evidence>
<keyword evidence="3" id="KW-0963">Cytoplasm</keyword>
<dbReference type="Gene3D" id="2.30.30.40">
    <property type="entry name" value="SH3 Domains"/>
    <property type="match status" value="1"/>
</dbReference>
<feature type="domain" description="SH3" evidence="9">
    <location>
        <begin position="466"/>
        <end position="529"/>
    </location>
</feature>
<dbReference type="SMART" id="SM00055">
    <property type="entry name" value="FCH"/>
    <property type="match status" value="1"/>
</dbReference>
<dbReference type="CDD" id="cd00174">
    <property type="entry name" value="SH3"/>
    <property type="match status" value="1"/>
</dbReference>
<protein>
    <submittedName>
        <fullName evidence="11">Formin-binding protein</fullName>
    </submittedName>
</protein>
<dbReference type="Gene3D" id="1.20.1270.60">
    <property type="entry name" value="Arfaptin homology (AH) domain/BAR domain"/>
    <property type="match status" value="1"/>
</dbReference>
<evidence type="ECO:0000256" key="8">
    <source>
        <dbReference type="SAM" id="MobiDB-lite"/>
    </source>
</evidence>
<feature type="compositionally biased region" description="Low complexity" evidence="8">
    <location>
        <begin position="312"/>
        <end position="327"/>
    </location>
</feature>
<dbReference type="SUPFAM" id="SSF103657">
    <property type="entry name" value="BAR/IMD domain-like"/>
    <property type="match status" value="1"/>
</dbReference>
<comment type="subcellular location">
    <subcellularLocation>
        <location evidence="1">Cytoplasm</location>
        <location evidence="1">Cytoskeleton</location>
    </subcellularLocation>
</comment>
<dbReference type="PANTHER" id="PTHR23065:SF7">
    <property type="entry name" value="NOSTRIN, ISOFORM H"/>
    <property type="match status" value="1"/>
</dbReference>
<sequence>MAVRSQSSASSLAKYAVAKSPGVDLYNGSTSRDFCNSFWGTGDAGTNILFARMRGATRTTDGLRNFWKERAQIEEDYAKRLNELSRTVFGKDEVGELRNALDTLHLETEKMSKAHAELAEQIRLEMEEPTTALLNKQLEHRRVVQSPIEKKFKAKQAQESYVIKAREKYESDRVRIASYSKLIEQQAPDLERIKSKLKRAEQTVGLNERDYENFCNTLADMLPGWENDWKDFCDSCQDLEEERMDFMKDNLWAYANAVSVVCVADDVSCEAIRTVLDQLETERDIETFVQEYGTGNAIPNAPEPKPIELKASSSTSSLNLPPLVTSSHPASFSRTSRRPPAAYQGEGNQPAPNGTASVAAQPPAPAAQPRVASPPPAPSPPPAAQPPPPVTVAPPVQAPPAQTVPPPPPVAVTAPPPTSYPPPSGGANLSRRDSQPLPAQPAHAPFAANVNIPPPEPQAQEDPGRPILFYVEALYDYTATIDEEFSFQAGDIIAVTATPDDGWWSGELLDENRRVEGRHVFPSNFVRLF</sequence>
<name>A0ABR3FJL6_9AGAR</name>
<dbReference type="PRINTS" id="PR00452">
    <property type="entry name" value="SH3DOMAIN"/>
</dbReference>
<dbReference type="InterPro" id="IPR031160">
    <property type="entry name" value="F_BAR_dom"/>
</dbReference>
<evidence type="ECO:0000256" key="5">
    <source>
        <dbReference type="ARBA" id="ARBA00023212"/>
    </source>
</evidence>
<accession>A0ABR3FJL6</accession>
<dbReference type="PANTHER" id="PTHR23065">
    <property type="entry name" value="PROLINE-SERINE-THREONINE PHOSPHATASE INTERACTING PROTEIN 1"/>
    <property type="match status" value="1"/>
</dbReference>